<organism evidence="2 3">
    <name type="scientific">Amycolatopsis bullii</name>
    <dbReference type="NCBI Taxonomy" id="941987"/>
    <lineage>
        <taxon>Bacteria</taxon>
        <taxon>Bacillati</taxon>
        <taxon>Actinomycetota</taxon>
        <taxon>Actinomycetes</taxon>
        <taxon>Pseudonocardiales</taxon>
        <taxon>Pseudonocardiaceae</taxon>
        <taxon>Amycolatopsis</taxon>
    </lineage>
</organism>
<dbReference type="EMBL" id="BNAW01000005">
    <property type="protein sequence ID" value="GHG03034.1"/>
    <property type="molecule type" value="Genomic_DNA"/>
</dbReference>
<sequence>MSTRIRTVLAGALLSAAAVVTTALPAAAATNPYTPAEVCGSGYRVISSKPAKTDAGREYGGVYLLYKSGGYNCVVTIKWTSIGVATDTMAGLYRDSEDTSRNLIDQGNFKYYAVVRGYAPDCVMYAGWVGDAVATSGWGWCG</sequence>
<evidence type="ECO:0000256" key="1">
    <source>
        <dbReference type="SAM" id="SignalP"/>
    </source>
</evidence>
<proteinExistence type="predicted"/>
<protein>
    <recommendedName>
        <fullName evidence="4">Spore-associated protein A</fullName>
    </recommendedName>
</protein>
<accession>A0ABQ3K748</accession>
<keyword evidence="3" id="KW-1185">Reference proteome</keyword>
<dbReference type="RefSeq" id="WP_191308111.1">
    <property type="nucleotide sequence ID" value="NZ_BNAW01000005.1"/>
</dbReference>
<feature type="signal peptide" evidence="1">
    <location>
        <begin position="1"/>
        <end position="28"/>
    </location>
</feature>
<reference evidence="3" key="1">
    <citation type="journal article" date="2019" name="Int. J. Syst. Evol. Microbiol.">
        <title>The Global Catalogue of Microorganisms (GCM) 10K type strain sequencing project: providing services to taxonomists for standard genome sequencing and annotation.</title>
        <authorList>
            <consortium name="The Broad Institute Genomics Platform"/>
            <consortium name="The Broad Institute Genome Sequencing Center for Infectious Disease"/>
            <person name="Wu L."/>
            <person name="Ma J."/>
        </authorList>
    </citation>
    <scope>NUCLEOTIDE SEQUENCE [LARGE SCALE GENOMIC DNA]</scope>
    <source>
        <strain evidence="3">CGMCC 4.7680</strain>
    </source>
</reference>
<keyword evidence="1" id="KW-0732">Signal</keyword>
<comment type="caution">
    <text evidence="2">The sequence shown here is derived from an EMBL/GenBank/DDBJ whole genome shotgun (WGS) entry which is preliminary data.</text>
</comment>
<evidence type="ECO:0000313" key="2">
    <source>
        <dbReference type="EMBL" id="GHG03034.1"/>
    </source>
</evidence>
<name>A0ABQ3K748_9PSEU</name>
<gene>
    <name evidence="2" type="ORF">GCM10017567_18060</name>
</gene>
<feature type="chain" id="PRO_5045242125" description="Spore-associated protein A" evidence="1">
    <location>
        <begin position="29"/>
        <end position="142"/>
    </location>
</feature>
<evidence type="ECO:0000313" key="3">
    <source>
        <dbReference type="Proteomes" id="UP000649955"/>
    </source>
</evidence>
<dbReference type="Proteomes" id="UP000649955">
    <property type="component" value="Unassembled WGS sequence"/>
</dbReference>
<evidence type="ECO:0008006" key="4">
    <source>
        <dbReference type="Google" id="ProtNLM"/>
    </source>
</evidence>